<keyword evidence="1" id="KW-0808">Transferase</keyword>
<dbReference type="EMBL" id="JAGFNK010000100">
    <property type="protein sequence ID" value="KAI9508115.1"/>
    <property type="molecule type" value="Genomic_DNA"/>
</dbReference>
<keyword evidence="2" id="KW-1185">Reference proteome</keyword>
<gene>
    <name evidence="1" type="ORF">F5148DRAFT_1198963</name>
</gene>
<evidence type="ECO:0000313" key="2">
    <source>
        <dbReference type="Proteomes" id="UP001207468"/>
    </source>
</evidence>
<evidence type="ECO:0000313" key="1">
    <source>
        <dbReference type="EMBL" id="KAI9508115.1"/>
    </source>
</evidence>
<sequence length="294" mass="32327">MTHSYSHLLPPAWKSQVKGWLDEDTPSFDYGGFVVGEAPRDAFLLGKGSRRAVLAGVPFVDEIFRLLDCTVEWHVTEGDEFEPVKHIATVRGKARFLLLGERVALNVLARCSGIATASKRIKDLAQSYGFRGIIAGTRKTTPGFRLVEKYGMLVGGIDPHRFDLSSMIMLKDNHIWSSGSITAAIARARQVGGFSLRLDVEVRDEVEADEAIAAGADIVMLDNIEGSELVSVARRLRERWTGEGRKFLLETSGGITESNLRERAIAEIDILSTSSVHQSVPHIDFSLKIQIPPG</sequence>
<protein>
    <submittedName>
        <fullName evidence="1">Quinolinate phosphoribosyl transferase</fullName>
    </submittedName>
</protein>
<name>A0ACC0U8T8_9AGAM</name>
<reference evidence="1" key="1">
    <citation type="submission" date="2021-03" db="EMBL/GenBank/DDBJ databases">
        <title>Evolutionary priming and transition to the ectomycorrhizal habit in an iconic lineage of mushroom-forming fungi: is preadaptation a requirement?</title>
        <authorList>
            <consortium name="DOE Joint Genome Institute"/>
            <person name="Looney B.P."/>
            <person name="Miyauchi S."/>
            <person name="Morin E."/>
            <person name="Drula E."/>
            <person name="Courty P.E."/>
            <person name="Chicoki N."/>
            <person name="Fauchery L."/>
            <person name="Kohler A."/>
            <person name="Kuo A."/>
            <person name="LaButti K."/>
            <person name="Pangilinan J."/>
            <person name="Lipzen A."/>
            <person name="Riley R."/>
            <person name="Andreopoulos W."/>
            <person name="He G."/>
            <person name="Johnson J."/>
            <person name="Barry K.W."/>
            <person name="Grigoriev I.V."/>
            <person name="Nagy L."/>
            <person name="Hibbett D."/>
            <person name="Henrissat B."/>
            <person name="Matheny P.B."/>
            <person name="Labbe J."/>
            <person name="Martin A.F."/>
        </authorList>
    </citation>
    <scope>NUCLEOTIDE SEQUENCE</scope>
    <source>
        <strain evidence="1">BPL698</strain>
    </source>
</reference>
<organism evidence="1 2">
    <name type="scientific">Russula earlei</name>
    <dbReference type="NCBI Taxonomy" id="71964"/>
    <lineage>
        <taxon>Eukaryota</taxon>
        <taxon>Fungi</taxon>
        <taxon>Dikarya</taxon>
        <taxon>Basidiomycota</taxon>
        <taxon>Agaricomycotina</taxon>
        <taxon>Agaricomycetes</taxon>
        <taxon>Russulales</taxon>
        <taxon>Russulaceae</taxon>
        <taxon>Russula</taxon>
    </lineage>
</organism>
<comment type="caution">
    <text evidence="1">The sequence shown here is derived from an EMBL/GenBank/DDBJ whole genome shotgun (WGS) entry which is preliminary data.</text>
</comment>
<dbReference type="Proteomes" id="UP001207468">
    <property type="component" value="Unassembled WGS sequence"/>
</dbReference>
<proteinExistence type="predicted"/>
<accession>A0ACC0U8T8</accession>